<dbReference type="Pfam" id="PF00501">
    <property type="entry name" value="AMP-binding"/>
    <property type="match status" value="1"/>
</dbReference>
<dbReference type="NCBIfam" id="NF004837">
    <property type="entry name" value="PRK06187.1"/>
    <property type="match status" value="1"/>
</dbReference>
<dbReference type="RefSeq" id="WP_108984155.1">
    <property type="nucleotide sequence ID" value="NZ_BFBR01000002.1"/>
</dbReference>
<evidence type="ECO:0000256" key="4">
    <source>
        <dbReference type="ARBA" id="ARBA00066616"/>
    </source>
</evidence>
<evidence type="ECO:0000256" key="2">
    <source>
        <dbReference type="ARBA" id="ARBA00022598"/>
    </source>
</evidence>
<comment type="similarity">
    <text evidence="1">Belongs to the ATP-dependent AMP-binding enzyme family.</text>
</comment>
<dbReference type="Gene3D" id="3.40.50.12780">
    <property type="entry name" value="N-terminal domain of ligase-like"/>
    <property type="match status" value="1"/>
</dbReference>
<dbReference type="OrthoDB" id="9803968at2"/>
<dbReference type="InterPro" id="IPR025110">
    <property type="entry name" value="AMP-bd_C"/>
</dbReference>
<comment type="catalytic activity">
    <reaction evidence="3">
        <text>3-(methylsulfanyl)propanoate + ATP + CoA = 3-(methylsulfanyl)propanoyl-CoA + AMP + diphosphate</text>
        <dbReference type="Rhea" id="RHEA:43052"/>
        <dbReference type="ChEBI" id="CHEBI:30616"/>
        <dbReference type="ChEBI" id="CHEBI:33019"/>
        <dbReference type="ChEBI" id="CHEBI:49016"/>
        <dbReference type="ChEBI" id="CHEBI:57287"/>
        <dbReference type="ChEBI" id="CHEBI:82815"/>
        <dbReference type="ChEBI" id="CHEBI:456215"/>
        <dbReference type="EC" id="6.2.1.44"/>
    </reaction>
    <physiologicalReaction direction="left-to-right" evidence="3">
        <dbReference type="Rhea" id="RHEA:43053"/>
    </physiologicalReaction>
</comment>
<evidence type="ECO:0000256" key="1">
    <source>
        <dbReference type="ARBA" id="ARBA00006432"/>
    </source>
</evidence>
<sequence length="522" mass="56416">MFDFEATKSVADITRVQAATRPDAIATSFKDRVTTFRALDEIANRIANALIGMGVKPDDRVAVYAANSDHYIALFFGCVKARATLVGVNARLAPPEVAYVLDDSKAKVFLVGQHFYGPAAQALVHATNKPATLALDGGHEHWQGLTEWYGAASATEPGLPCLPDDDVIQLYTSGTTGLPKGVQITNQNYMAFFEHGIGAEWAKYEAGEAVLIAMPMFHVAGINSAILAVAQGAKAVVLEQVDPVEILRLMQVEKIAHAFVVPAVINVLIQVNAKIPTDFSALKRMYYGASPIAEDLLLLAQKTFGCSFTQLYGMTESLGAGTYLPPEAHDPARGKLRSCGIAWPGFEIECRRDDGSVCAVGEVGEIAMRSATIMKGYFNRPDATASTVKDGWLYTGDAGFFDDEGYLYIHDRVKDMIVTGGENVYPAEVENAVFGHPAVADVAVIGVPDEKWGEAVKAIVVLKPGEQADPADIIAWTKGRIAGYKVPKSVDFAVELPRNPSGKILRRELREPYWAGHTRRVA</sequence>
<dbReference type="FunFam" id="3.30.300.30:FF:000008">
    <property type="entry name" value="2,3-dihydroxybenzoate-AMP ligase"/>
    <property type="match status" value="1"/>
</dbReference>
<dbReference type="EMBL" id="BFBR01000002">
    <property type="protein sequence ID" value="GBF57299.1"/>
    <property type="molecule type" value="Genomic_DNA"/>
</dbReference>
<dbReference type="EC" id="6.2.1.44" evidence="4"/>
<feature type="domain" description="AMP-dependent synthetase/ligase" evidence="6">
    <location>
        <begin position="16"/>
        <end position="378"/>
    </location>
</feature>
<dbReference type="PANTHER" id="PTHR43767:SF1">
    <property type="entry name" value="NONRIBOSOMAL PEPTIDE SYNTHASE PES1 (EUROFUNG)-RELATED"/>
    <property type="match status" value="1"/>
</dbReference>
<dbReference type="Proteomes" id="UP000245086">
    <property type="component" value="Unassembled WGS sequence"/>
</dbReference>
<reference evidence="8 9" key="1">
    <citation type="journal article" date="2018" name="Genome Announc.">
        <title>Draft Genome Sequence of "Candidatus Phycosocius bacilliformis," an Alphaproteobacterial Ectosymbiont of the Hydrocarbon-Producing Green Alga Botryococcus braunii.</title>
        <authorList>
            <person name="Tanabe Y."/>
            <person name="Yamaguchi H."/>
            <person name="Watanabe M.M."/>
        </authorList>
    </citation>
    <scope>NUCLEOTIDE SEQUENCE [LARGE SCALE GENOMIC DNA]</scope>
    <source>
        <strain evidence="8 9">BOTRYCO-2</strain>
    </source>
</reference>
<dbReference type="PANTHER" id="PTHR43767">
    <property type="entry name" value="LONG-CHAIN-FATTY-ACID--COA LIGASE"/>
    <property type="match status" value="1"/>
</dbReference>
<dbReference type="InterPro" id="IPR000873">
    <property type="entry name" value="AMP-dep_synth/lig_dom"/>
</dbReference>
<comment type="caution">
    <text evidence="8">The sequence shown here is derived from an EMBL/GenBank/DDBJ whole genome shotgun (WGS) entry which is preliminary data.</text>
</comment>
<proteinExistence type="inferred from homology"/>
<keyword evidence="9" id="KW-1185">Reference proteome</keyword>
<gene>
    <name evidence="8" type="ORF">PbB2_00964</name>
</gene>
<keyword evidence="2 8" id="KW-0436">Ligase</keyword>
<protein>
    <recommendedName>
        <fullName evidence="5">3-methylmercaptopropionyl-CoA ligase</fullName>
        <ecNumber evidence="4">6.2.1.44</ecNumber>
    </recommendedName>
</protein>
<dbReference type="InterPro" id="IPR050237">
    <property type="entry name" value="ATP-dep_AMP-bd_enzyme"/>
</dbReference>
<dbReference type="InterPro" id="IPR042099">
    <property type="entry name" value="ANL_N_sf"/>
</dbReference>
<evidence type="ECO:0000256" key="3">
    <source>
        <dbReference type="ARBA" id="ARBA00051915"/>
    </source>
</evidence>
<dbReference type="InterPro" id="IPR045851">
    <property type="entry name" value="AMP-bd_C_sf"/>
</dbReference>
<dbReference type="Gene3D" id="3.30.300.30">
    <property type="match status" value="1"/>
</dbReference>
<evidence type="ECO:0000256" key="5">
    <source>
        <dbReference type="ARBA" id="ARBA00067668"/>
    </source>
</evidence>
<name>A0A2P2E8A8_9PROT</name>
<evidence type="ECO:0000313" key="8">
    <source>
        <dbReference type="EMBL" id="GBF57299.1"/>
    </source>
</evidence>
<evidence type="ECO:0000259" key="6">
    <source>
        <dbReference type="Pfam" id="PF00501"/>
    </source>
</evidence>
<evidence type="ECO:0000313" key="9">
    <source>
        <dbReference type="Proteomes" id="UP000245086"/>
    </source>
</evidence>
<evidence type="ECO:0000259" key="7">
    <source>
        <dbReference type="Pfam" id="PF13193"/>
    </source>
</evidence>
<accession>A0A2P2E8A8</accession>
<dbReference type="Pfam" id="PF13193">
    <property type="entry name" value="AMP-binding_C"/>
    <property type="match status" value="1"/>
</dbReference>
<dbReference type="AlphaFoldDB" id="A0A2P2E8A8"/>
<dbReference type="GO" id="GO:0016878">
    <property type="term" value="F:acid-thiol ligase activity"/>
    <property type="evidence" value="ECO:0007669"/>
    <property type="project" value="UniProtKB-ARBA"/>
</dbReference>
<organism evidence="8 9">
    <name type="scientific">Candidatus Phycosocius bacilliformis</name>
    <dbReference type="NCBI Taxonomy" id="1445552"/>
    <lineage>
        <taxon>Bacteria</taxon>
        <taxon>Pseudomonadati</taxon>
        <taxon>Pseudomonadota</taxon>
        <taxon>Alphaproteobacteria</taxon>
        <taxon>Caulobacterales</taxon>
        <taxon>Caulobacterales incertae sedis</taxon>
        <taxon>Candidatus Phycosocius</taxon>
    </lineage>
</organism>
<feature type="domain" description="AMP-binding enzyme C-terminal" evidence="7">
    <location>
        <begin position="428"/>
        <end position="503"/>
    </location>
</feature>
<dbReference type="SUPFAM" id="SSF56801">
    <property type="entry name" value="Acetyl-CoA synthetase-like"/>
    <property type="match status" value="1"/>
</dbReference>